<dbReference type="AlphaFoldDB" id="A0A1W2EKR3"/>
<dbReference type="EMBL" id="FWXR01000027">
    <property type="protein sequence ID" value="SMD10264.1"/>
    <property type="molecule type" value="Genomic_DNA"/>
</dbReference>
<name>A0A1W2EKR3_9HYPH</name>
<sequence length="87" mass="9772">MPEPKARNLRPDPIAYAPRGLSKMEAARWIGVSVRKFEDMVSVGEMPKPKRVGSRVVWDRYLLDAAFADLDEAPAANLIDLAQGRHR</sequence>
<reference evidence="1 2" key="1">
    <citation type="submission" date="2017-04" db="EMBL/GenBank/DDBJ databases">
        <authorList>
            <person name="Afonso C.L."/>
            <person name="Miller P.J."/>
            <person name="Scott M.A."/>
            <person name="Spackman E."/>
            <person name="Goraichik I."/>
            <person name="Dimitrov K.M."/>
            <person name="Suarez D.L."/>
            <person name="Swayne D.E."/>
        </authorList>
    </citation>
    <scope>NUCLEOTIDE SEQUENCE [LARGE SCALE GENOMIC DNA]</scope>
    <source>
        <strain evidence="1 2">CGMCC 1.10972</strain>
    </source>
</reference>
<evidence type="ECO:0008006" key="3">
    <source>
        <dbReference type="Google" id="ProtNLM"/>
    </source>
</evidence>
<protein>
    <recommendedName>
        <fullName evidence="3">Helix-turn-helix domain-containing protein</fullName>
    </recommendedName>
</protein>
<dbReference type="RefSeq" id="WP_084412482.1">
    <property type="nucleotide sequence ID" value="NZ_FWXR01000027.1"/>
</dbReference>
<evidence type="ECO:0000313" key="2">
    <source>
        <dbReference type="Proteomes" id="UP000192656"/>
    </source>
</evidence>
<dbReference type="STRING" id="937218.SAMN06297251_12757"/>
<proteinExistence type="predicted"/>
<dbReference type="OrthoDB" id="7220345at2"/>
<accession>A0A1W2EKR3</accession>
<keyword evidence="2" id="KW-1185">Reference proteome</keyword>
<gene>
    <name evidence="1" type="ORF">SAMN06297251_12757</name>
</gene>
<dbReference type="Proteomes" id="UP000192656">
    <property type="component" value="Unassembled WGS sequence"/>
</dbReference>
<evidence type="ECO:0000313" key="1">
    <source>
        <dbReference type="EMBL" id="SMD10264.1"/>
    </source>
</evidence>
<organism evidence="1 2">
    <name type="scientific">Fulvimarina manganoxydans</name>
    <dbReference type="NCBI Taxonomy" id="937218"/>
    <lineage>
        <taxon>Bacteria</taxon>
        <taxon>Pseudomonadati</taxon>
        <taxon>Pseudomonadota</taxon>
        <taxon>Alphaproteobacteria</taxon>
        <taxon>Hyphomicrobiales</taxon>
        <taxon>Aurantimonadaceae</taxon>
        <taxon>Fulvimarina</taxon>
    </lineage>
</organism>